<evidence type="ECO:0000256" key="1">
    <source>
        <dbReference type="ARBA" id="ARBA00012162"/>
    </source>
</evidence>
<evidence type="ECO:0000256" key="3">
    <source>
        <dbReference type="ARBA" id="ARBA00022679"/>
    </source>
</evidence>
<evidence type="ECO:0000256" key="5">
    <source>
        <dbReference type="ARBA" id="ARBA00023244"/>
    </source>
</evidence>
<dbReference type="SUPFAM" id="SSF51735">
    <property type="entry name" value="NAD(P)-binding Rossmann-fold domains"/>
    <property type="match status" value="1"/>
</dbReference>
<dbReference type="Pfam" id="PF00590">
    <property type="entry name" value="TP_methylase"/>
    <property type="match status" value="1"/>
</dbReference>
<dbReference type="EMBL" id="BAAAHB010000002">
    <property type="protein sequence ID" value="GAA0444691.1"/>
    <property type="molecule type" value="Genomic_DNA"/>
</dbReference>
<dbReference type="NCBIfam" id="NF004790">
    <property type="entry name" value="PRK06136.1"/>
    <property type="match status" value="1"/>
</dbReference>
<name>A0ABN0ZDZ3_9ACTN</name>
<dbReference type="InterPro" id="IPR006366">
    <property type="entry name" value="CobA/CysG_C"/>
</dbReference>
<evidence type="ECO:0000259" key="6">
    <source>
        <dbReference type="Pfam" id="PF00590"/>
    </source>
</evidence>
<dbReference type="Gene3D" id="3.30.950.10">
    <property type="entry name" value="Methyltransferase, Cobalt-precorrin-4 Transmethylase, Domain 2"/>
    <property type="match status" value="1"/>
</dbReference>
<feature type="domain" description="Tetrapyrrole methylase" evidence="6">
    <location>
        <begin position="127"/>
        <end position="339"/>
    </location>
</feature>
<dbReference type="InterPro" id="IPR003043">
    <property type="entry name" value="Uropor_MeTrfase_CS"/>
</dbReference>
<dbReference type="InterPro" id="IPR000878">
    <property type="entry name" value="4pyrrol_Mease"/>
</dbReference>
<dbReference type="PANTHER" id="PTHR45790">
    <property type="entry name" value="SIROHEME SYNTHASE-RELATED"/>
    <property type="match status" value="1"/>
</dbReference>
<sequence length="376" mass="39466">MTSTVRLPEVQPLSTELELAGRRVVVFGGEPGALRHLARLCRTGAEITVVAPVVCAAIGAMAQAGRIRWHNRSWQPEDLDDTWYAVACTPEHNAEIAETAERKRVFCARADAEASAPVRQGRPDPGVALVGAGPGDPDLITVRGRELLGAADVVLVDRLAPLELLADLRPEVEIVDVAKLPYSRTVAQEHINEVMVERALAGQFVVRLKGGDPYLFGCGFEEVTACANAGVPVTVVPGVSSALAAPALAGVPVTHRGMAQEVTIVSGHVVSDYAGGLVDWSALGRLKGTLVILMGVTHVAKSSELLMRAGRDAATPVLVIQEAATRFQRVLPSTLADLAQDCITHRVVPPAVFVIGPTAGLKVPQAPTAADTASTA</sequence>
<dbReference type="Proteomes" id="UP001499895">
    <property type="component" value="Unassembled WGS sequence"/>
</dbReference>
<keyword evidence="3" id="KW-0808">Transferase</keyword>
<dbReference type="InterPro" id="IPR035996">
    <property type="entry name" value="4pyrrol_Methylase_sf"/>
</dbReference>
<comment type="caution">
    <text evidence="7">The sequence shown here is derived from an EMBL/GenBank/DDBJ whole genome shotgun (WGS) entry which is preliminary data.</text>
</comment>
<dbReference type="InterPro" id="IPR014776">
    <property type="entry name" value="4pyrrole_Mease_sub2"/>
</dbReference>
<accession>A0ABN0ZDZ3</accession>
<reference evidence="7 8" key="1">
    <citation type="journal article" date="2019" name="Int. J. Syst. Evol. Microbiol.">
        <title>The Global Catalogue of Microorganisms (GCM) 10K type strain sequencing project: providing services to taxonomists for standard genome sequencing and annotation.</title>
        <authorList>
            <consortium name="The Broad Institute Genomics Platform"/>
            <consortium name="The Broad Institute Genome Sequencing Center for Infectious Disease"/>
            <person name="Wu L."/>
            <person name="Ma J."/>
        </authorList>
    </citation>
    <scope>NUCLEOTIDE SEQUENCE [LARGE SCALE GENOMIC DNA]</scope>
    <source>
        <strain evidence="7 8">JCM 10649</strain>
    </source>
</reference>
<dbReference type="EC" id="2.1.1.107" evidence="1"/>
<gene>
    <name evidence="7" type="primary">cobA_1</name>
    <name evidence="7" type="ORF">GCM10009544_04330</name>
</gene>
<dbReference type="NCBIfam" id="TIGR01469">
    <property type="entry name" value="cobA_cysG_Cterm"/>
    <property type="match status" value="1"/>
</dbReference>
<protein>
    <recommendedName>
        <fullName evidence="1">uroporphyrinogen-III C-methyltransferase</fullName>
        <ecNumber evidence="1">2.1.1.107</ecNumber>
    </recommendedName>
</protein>
<dbReference type="CDD" id="cd11642">
    <property type="entry name" value="SUMT"/>
    <property type="match status" value="1"/>
</dbReference>
<dbReference type="Gene3D" id="3.40.1010.10">
    <property type="entry name" value="Cobalt-precorrin-4 Transmethylase, Domain 1"/>
    <property type="match status" value="1"/>
</dbReference>
<organism evidence="7 8">
    <name type="scientific">Streptomyces stramineus</name>
    <dbReference type="NCBI Taxonomy" id="173861"/>
    <lineage>
        <taxon>Bacteria</taxon>
        <taxon>Bacillati</taxon>
        <taxon>Actinomycetota</taxon>
        <taxon>Actinomycetes</taxon>
        <taxon>Kitasatosporales</taxon>
        <taxon>Streptomycetaceae</taxon>
        <taxon>Streptomyces</taxon>
    </lineage>
</organism>
<proteinExistence type="predicted"/>
<dbReference type="InterPro" id="IPR036291">
    <property type="entry name" value="NAD(P)-bd_dom_sf"/>
</dbReference>
<dbReference type="Gene3D" id="3.40.50.720">
    <property type="entry name" value="NAD(P)-binding Rossmann-like Domain"/>
    <property type="match status" value="1"/>
</dbReference>
<dbReference type="SUPFAM" id="SSF53790">
    <property type="entry name" value="Tetrapyrrole methylase"/>
    <property type="match status" value="1"/>
</dbReference>
<dbReference type="InterPro" id="IPR050161">
    <property type="entry name" value="Siro_Cobalamin_biosynth"/>
</dbReference>
<dbReference type="InterPro" id="IPR014777">
    <property type="entry name" value="4pyrrole_Mease_sub1"/>
</dbReference>
<keyword evidence="5" id="KW-0627">Porphyrin biosynthesis</keyword>
<dbReference type="PANTHER" id="PTHR45790:SF3">
    <property type="entry name" value="S-ADENOSYL-L-METHIONINE-DEPENDENT UROPORPHYRINOGEN III METHYLTRANSFERASE, CHLOROPLASTIC"/>
    <property type="match status" value="1"/>
</dbReference>
<keyword evidence="2" id="KW-0489">Methyltransferase</keyword>
<evidence type="ECO:0000256" key="2">
    <source>
        <dbReference type="ARBA" id="ARBA00022603"/>
    </source>
</evidence>
<evidence type="ECO:0000313" key="7">
    <source>
        <dbReference type="EMBL" id="GAA0444691.1"/>
    </source>
</evidence>
<keyword evidence="4" id="KW-0949">S-adenosyl-L-methionine</keyword>
<evidence type="ECO:0000256" key="4">
    <source>
        <dbReference type="ARBA" id="ARBA00022691"/>
    </source>
</evidence>
<keyword evidence="8" id="KW-1185">Reference proteome</keyword>
<dbReference type="PROSITE" id="PS00839">
    <property type="entry name" value="SUMT_1"/>
    <property type="match status" value="1"/>
</dbReference>
<evidence type="ECO:0000313" key="8">
    <source>
        <dbReference type="Proteomes" id="UP001499895"/>
    </source>
</evidence>
<dbReference type="Pfam" id="PF13241">
    <property type="entry name" value="NAD_binding_7"/>
    <property type="match status" value="1"/>
</dbReference>